<dbReference type="InterPro" id="IPR042175">
    <property type="entry name" value="Cell/Rod_MreC_2"/>
</dbReference>
<dbReference type="Proteomes" id="UP000216024">
    <property type="component" value="Unassembled WGS sequence"/>
</dbReference>
<dbReference type="InterPro" id="IPR007221">
    <property type="entry name" value="MreC"/>
</dbReference>
<evidence type="ECO:0000259" key="8">
    <source>
        <dbReference type="Pfam" id="PF04085"/>
    </source>
</evidence>
<evidence type="ECO:0000256" key="3">
    <source>
        <dbReference type="ARBA" id="ARBA00022960"/>
    </source>
</evidence>
<comment type="similarity">
    <text evidence="1 5">Belongs to the MreC family.</text>
</comment>
<evidence type="ECO:0000256" key="5">
    <source>
        <dbReference type="PIRNR" id="PIRNR038471"/>
    </source>
</evidence>
<evidence type="ECO:0000313" key="10">
    <source>
        <dbReference type="Proteomes" id="UP000216024"/>
    </source>
</evidence>
<comment type="function">
    <text evidence="5">Involved in formation and maintenance of cell shape.</text>
</comment>
<feature type="coiled-coil region" evidence="6">
    <location>
        <begin position="68"/>
        <end position="95"/>
    </location>
</feature>
<sequence length="277" mass="30947">MNSLKKWTMMIVTIVTIILIIIIGISAGGRMKTSTAENMVNKAINPIQKTFYKVGRATGDFMESLVAFRKIKKENEELRDEVNKLNKQLIGETLTKNELEELRKLYTVLNYIKPENEYDYISSSVISKGTGNWFNTFTIDAGRNQGVAKDSTVLNSEGLIGRVFEVGDNYSKVISIIDNKSSVSFQVLRNNQYLGVIRGTITSNMIGGVEPDVEILVGDKLITSGLSMYAKGILIGEVKEVIKNEDELLKTIKVEPSANFNKIDKVFIILSKNSMEE</sequence>
<dbReference type="OrthoDB" id="9792313at2"/>
<evidence type="ECO:0000256" key="2">
    <source>
        <dbReference type="ARBA" id="ARBA00013855"/>
    </source>
</evidence>
<gene>
    <name evidence="9" type="primary">mreC</name>
    <name evidence="9" type="ORF">CCE28_02800</name>
</gene>
<dbReference type="EMBL" id="NIBG01000001">
    <property type="protein sequence ID" value="PAB61375.1"/>
    <property type="molecule type" value="Genomic_DNA"/>
</dbReference>
<evidence type="ECO:0000256" key="4">
    <source>
        <dbReference type="ARBA" id="ARBA00032089"/>
    </source>
</evidence>
<proteinExistence type="inferred from homology"/>
<evidence type="ECO:0000313" key="9">
    <source>
        <dbReference type="EMBL" id="PAB61375.1"/>
    </source>
</evidence>
<keyword evidence="3 5" id="KW-0133">Cell shape</keyword>
<dbReference type="InterPro" id="IPR042177">
    <property type="entry name" value="Cell/Rod_1"/>
</dbReference>
<organism evidence="9 10">
    <name type="scientific">Anaeromicrobium sediminis</name>
    <dbReference type="NCBI Taxonomy" id="1478221"/>
    <lineage>
        <taxon>Bacteria</taxon>
        <taxon>Bacillati</taxon>
        <taxon>Bacillota</taxon>
        <taxon>Clostridia</taxon>
        <taxon>Peptostreptococcales</taxon>
        <taxon>Thermotaleaceae</taxon>
        <taxon>Anaeromicrobium</taxon>
    </lineage>
</organism>
<dbReference type="PIRSF" id="PIRSF038471">
    <property type="entry name" value="MreC"/>
    <property type="match status" value="1"/>
</dbReference>
<feature type="transmembrane region" description="Helical" evidence="7">
    <location>
        <begin position="7"/>
        <end position="29"/>
    </location>
</feature>
<dbReference type="Gene3D" id="2.40.10.350">
    <property type="entry name" value="Rod shape-determining protein MreC, domain 2"/>
    <property type="match status" value="1"/>
</dbReference>
<dbReference type="InterPro" id="IPR055342">
    <property type="entry name" value="MreC_beta-barrel_core"/>
</dbReference>
<keyword evidence="7" id="KW-1133">Transmembrane helix</keyword>
<dbReference type="PANTHER" id="PTHR34138:SF1">
    <property type="entry name" value="CELL SHAPE-DETERMINING PROTEIN MREC"/>
    <property type="match status" value="1"/>
</dbReference>
<dbReference type="RefSeq" id="WP_095130729.1">
    <property type="nucleotide sequence ID" value="NZ_NIBG01000001.1"/>
</dbReference>
<accession>A0A267MR27</accession>
<keyword evidence="10" id="KW-1185">Reference proteome</keyword>
<dbReference type="Gene3D" id="2.40.10.340">
    <property type="entry name" value="Rod shape-determining protein MreC, domain 1"/>
    <property type="match status" value="1"/>
</dbReference>
<dbReference type="NCBIfam" id="TIGR00219">
    <property type="entry name" value="mreC"/>
    <property type="match status" value="1"/>
</dbReference>
<keyword evidence="7" id="KW-0472">Membrane</keyword>
<dbReference type="PANTHER" id="PTHR34138">
    <property type="entry name" value="CELL SHAPE-DETERMINING PROTEIN MREC"/>
    <property type="match status" value="1"/>
</dbReference>
<evidence type="ECO:0000256" key="7">
    <source>
        <dbReference type="SAM" id="Phobius"/>
    </source>
</evidence>
<dbReference type="AlphaFoldDB" id="A0A267MR27"/>
<feature type="domain" description="Rod shape-determining protein MreC beta-barrel core" evidence="8">
    <location>
        <begin position="125"/>
        <end position="269"/>
    </location>
</feature>
<dbReference type="GO" id="GO:0008360">
    <property type="term" value="P:regulation of cell shape"/>
    <property type="evidence" value="ECO:0007669"/>
    <property type="project" value="UniProtKB-KW"/>
</dbReference>
<evidence type="ECO:0000256" key="1">
    <source>
        <dbReference type="ARBA" id="ARBA00009369"/>
    </source>
</evidence>
<dbReference type="GO" id="GO:0005886">
    <property type="term" value="C:plasma membrane"/>
    <property type="evidence" value="ECO:0007669"/>
    <property type="project" value="TreeGrafter"/>
</dbReference>
<name>A0A267MR27_9FIRM</name>
<protein>
    <recommendedName>
        <fullName evidence="2 5">Cell shape-determining protein MreC</fullName>
    </recommendedName>
    <alternativeName>
        <fullName evidence="4 5">Cell shape protein MreC</fullName>
    </alternativeName>
</protein>
<dbReference type="Pfam" id="PF04085">
    <property type="entry name" value="MreC"/>
    <property type="match status" value="1"/>
</dbReference>
<keyword evidence="6" id="KW-0175">Coiled coil</keyword>
<comment type="caution">
    <text evidence="9">The sequence shown here is derived from an EMBL/GenBank/DDBJ whole genome shotgun (WGS) entry which is preliminary data.</text>
</comment>
<evidence type="ECO:0000256" key="6">
    <source>
        <dbReference type="SAM" id="Coils"/>
    </source>
</evidence>
<reference evidence="9 10" key="1">
    <citation type="submission" date="2017-06" db="EMBL/GenBank/DDBJ databases">
        <title>Draft genome sequence of anaerobic fermentative bacterium Anaeromicrobium sediminis DY2726D isolated from West Pacific Ocean sediments.</title>
        <authorList>
            <person name="Zeng X."/>
        </authorList>
    </citation>
    <scope>NUCLEOTIDE SEQUENCE [LARGE SCALE GENOMIC DNA]</scope>
    <source>
        <strain evidence="9 10">DY2726D</strain>
    </source>
</reference>
<keyword evidence="7" id="KW-0812">Transmembrane</keyword>